<protein>
    <submittedName>
        <fullName evidence="1">Uncharacterized protein</fullName>
    </submittedName>
</protein>
<dbReference type="EMBL" id="LAVV01007385">
    <property type="protein sequence ID" value="KNZ56116.1"/>
    <property type="molecule type" value="Genomic_DNA"/>
</dbReference>
<keyword evidence="2" id="KW-1185">Reference proteome</keyword>
<name>A0A0L6V5N4_9BASI</name>
<dbReference type="Proteomes" id="UP000037035">
    <property type="component" value="Unassembled WGS sequence"/>
</dbReference>
<dbReference type="VEuPathDB" id="FungiDB:VP01_2494g2"/>
<sequence length="149" mass="17639">MNSTQRDLWYSMCVLGYYIFQMRIEDLRIQIAIDRFIYHVIKMSAQWVNKPKFHILLHLPESVSRFGPPSLFASAKFEPYNRVLRAVSIHSNCHIPGRDIANTFSNYQAMHLVLSGAYTWDKKRKQYTKPSHQVSEILKIIIKYRSSWD</sequence>
<comment type="caution">
    <text evidence="1">The sequence shown here is derived from an EMBL/GenBank/DDBJ whole genome shotgun (WGS) entry which is preliminary data.</text>
</comment>
<proteinExistence type="predicted"/>
<accession>A0A0L6V5N4</accession>
<dbReference type="OrthoDB" id="2506088at2759"/>
<evidence type="ECO:0000313" key="1">
    <source>
        <dbReference type="EMBL" id="KNZ56116.1"/>
    </source>
</evidence>
<reference evidence="1 2" key="1">
    <citation type="submission" date="2015-08" db="EMBL/GenBank/DDBJ databases">
        <title>Next Generation Sequencing and Analysis of the Genome of Puccinia sorghi L Schw, the Causal Agent of Maize Common Rust.</title>
        <authorList>
            <person name="Rochi L."/>
            <person name="Burguener G."/>
            <person name="Darino M."/>
            <person name="Turjanski A."/>
            <person name="Kreff E."/>
            <person name="Dieguez M.J."/>
            <person name="Sacco F."/>
        </authorList>
    </citation>
    <scope>NUCLEOTIDE SEQUENCE [LARGE SCALE GENOMIC DNA]</scope>
    <source>
        <strain evidence="1 2">RO10H11247</strain>
    </source>
</reference>
<evidence type="ECO:0000313" key="2">
    <source>
        <dbReference type="Proteomes" id="UP000037035"/>
    </source>
</evidence>
<dbReference type="PANTHER" id="PTHR31912">
    <property type="entry name" value="IP13529P"/>
    <property type="match status" value="1"/>
</dbReference>
<gene>
    <name evidence="1" type="ORF">VP01_2494g2</name>
</gene>
<dbReference type="STRING" id="27349.A0A0L6V5N4"/>
<dbReference type="AlphaFoldDB" id="A0A0L6V5N4"/>
<organism evidence="1 2">
    <name type="scientific">Puccinia sorghi</name>
    <dbReference type="NCBI Taxonomy" id="27349"/>
    <lineage>
        <taxon>Eukaryota</taxon>
        <taxon>Fungi</taxon>
        <taxon>Dikarya</taxon>
        <taxon>Basidiomycota</taxon>
        <taxon>Pucciniomycotina</taxon>
        <taxon>Pucciniomycetes</taxon>
        <taxon>Pucciniales</taxon>
        <taxon>Pucciniaceae</taxon>
        <taxon>Puccinia</taxon>
    </lineage>
</organism>
<dbReference type="PANTHER" id="PTHR31912:SF34">
    <property type="entry name" value="NOTOCHORD-RELATED PROTEIN"/>
    <property type="match status" value="1"/>
</dbReference>